<feature type="domain" description="Transposase IS4-like" evidence="1">
    <location>
        <begin position="9"/>
        <end position="189"/>
    </location>
</feature>
<sequence>MLQSVEEGARYIIAAVLVPLNVHEDRLAYPLIKEAYDILGPGYIKKLLMDRAFFDGDLFTKLMDMGIDFIIPTKKNNLILDDMKGLAKIPGHSKATGRKGEEIYGFSELSTLSSCLYRLNGILTEDGHGFITSLKVNTEKRLAKTYSLYSKRWDIDNCRFRELKEYWNIERLPGKKFNTVYMHTFLILVMF</sequence>
<dbReference type="GO" id="GO:0003677">
    <property type="term" value="F:DNA binding"/>
    <property type="evidence" value="ECO:0007669"/>
    <property type="project" value="InterPro"/>
</dbReference>
<dbReference type="GO" id="GO:0006313">
    <property type="term" value="P:DNA transposition"/>
    <property type="evidence" value="ECO:0007669"/>
    <property type="project" value="InterPro"/>
</dbReference>
<reference evidence="2" key="1">
    <citation type="journal article" date="2014" name="Front. Microbiol.">
        <title>High frequency of phylogenetically diverse reductive dehalogenase-homologous genes in deep subseafloor sedimentary metagenomes.</title>
        <authorList>
            <person name="Kawai M."/>
            <person name="Futagami T."/>
            <person name="Toyoda A."/>
            <person name="Takaki Y."/>
            <person name="Nishi S."/>
            <person name="Hori S."/>
            <person name="Arai W."/>
            <person name="Tsubouchi T."/>
            <person name="Morono Y."/>
            <person name="Uchiyama I."/>
            <person name="Ito T."/>
            <person name="Fujiyama A."/>
            <person name="Inagaki F."/>
            <person name="Takami H."/>
        </authorList>
    </citation>
    <scope>NUCLEOTIDE SEQUENCE</scope>
    <source>
        <strain evidence="2">Expedition CK06-06</strain>
    </source>
</reference>
<dbReference type="InterPro" id="IPR002559">
    <property type="entry name" value="Transposase_11"/>
</dbReference>
<dbReference type="EMBL" id="BARW01024161">
    <property type="protein sequence ID" value="GAI89169.1"/>
    <property type="molecule type" value="Genomic_DNA"/>
</dbReference>
<proteinExistence type="predicted"/>
<evidence type="ECO:0000313" key="2">
    <source>
        <dbReference type="EMBL" id="GAI89169.1"/>
    </source>
</evidence>
<dbReference type="AlphaFoldDB" id="X1UA13"/>
<organism evidence="2">
    <name type="scientific">marine sediment metagenome</name>
    <dbReference type="NCBI Taxonomy" id="412755"/>
    <lineage>
        <taxon>unclassified sequences</taxon>
        <taxon>metagenomes</taxon>
        <taxon>ecological metagenomes</taxon>
    </lineage>
</organism>
<name>X1UA13_9ZZZZ</name>
<dbReference type="InterPro" id="IPR012337">
    <property type="entry name" value="RNaseH-like_sf"/>
</dbReference>
<protein>
    <recommendedName>
        <fullName evidence="1">Transposase IS4-like domain-containing protein</fullName>
    </recommendedName>
</protein>
<dbReference type="SUPFAM" id="SSF53098">
    <property type="entry name" value="Ribonuclease H-like"/>
    <property type="match status" value="1"/>
</dbReference>
<dbReference type="GO" id="GO:0004803">
    <property type="term" value="F:transposase activity"/>
    <property type="evidence" value="ECO:0007669"/>
    <property type="project" value="InterPro"/>
</dbReference>
<gene>
    <name evidence="2" type="ORF">S12H4_39896</name>
</gene>
<accession>X1UA13</accession>
<dbReference type="Pfam" id="PF01609">
    <property type="entry name" value="DDE_Tnp_1"/>
    <property type="match status" value="1"/>
</dbReference>
<comment type="caution">
    <text evidence="2">The sequence shown here is derived from an EMBL/GenBank/DDBJ whole genome shotgun (WGS) entry which is preliminary data.</text>
</comment>
<evidence type="ECO:0000259" key="1">
    <source>
        <dbReference type="Pfam" id="PF01609"/>
    </source>
</evidence>
<feature type="non-terminal residue" evidence="2">
    <location>
        <position position="191"/>
    </location>
</feature>